<feature type="domain" description="CENP-V/GFA" evidence="5">
    <location>
        <begin position="160"/>
        <end position="266"/>
    </location>
</feature>
<gene>
    <name evidence="6" type="ORF">ACFPN2_00245</name>
</gene>
<dbReference type="Gene3D" id="3.90.1590.10">
    <property type="entry name" value="glutathione-dependent formaldehyde- activating enzyme (gfa)"/>
    <property type="match status" value="2"/>
</dbReference>
<feature type="domain" description="CENP-V/GFA" evidence="5">
    <location>
        <begin position="12"/>
        <end position="116"/>
    </location>
</feature>
<keyword evidence="3" id="KW-0862">Zinc</keyword>
<name>A0ABV8SKS5_9GAMM</name>
<evidence type="ECO:0000256" key="3">
    <source>
        <dbReference type="ARBA" id="ARBA00022833"/>
    </source>
</evidence>
<keyword evidence="2" id="KW-0479">Metal-binding</keyword>
<dbReference type="Proteomes" id="UP001595904">
    <property type="component" value="Unassembled WGS sequence"/>
</dbReference>
<evidence type="ECO:0000313" key="7">
    <source>
        <dbReference type="Proteomes" id="UP001595904"/>
    </source>
</evidence>
<comment type="similarity">
    <text evidence="1">Belongs to the Gfa family.</text>
</comment>
<dbReference type="InterPro" id="IPR011057">
    <property type="entry name" value="Mss4-like_sf"/>
</dbReference>
<evidence type="ECO:0000259" key="5">
    <source>
        <dbReference type="PROSITE" id="PS51891"/>
    </source>
</evidence>
<dbReference type="PANTHER" id="PTHR33337">
    <property type="entry name" value="GFA DOMAIN-CONTAINING PROTEIN"/>
    <property type="match status" value="1"/>
</dbReference>
<dbReference type="EMBL" id="JBHSDU010000001">
    <property type="protein sequence ID" value="MFC4307497.1"/>
    <property type="molecule type" value="Genomic_DNA"/>
</dbReference>
<comment type="caution">
    <text evidence="6">The sequence shown here is derived from an EMBL/GenBank/DDBJ whole genome shotgun (WGS) entry which is preliminary data.</text>
</comment>
<keyword evidence="4" id="KW-0456">Lyase</keyword>
<dbReference type="SUPFAM" id="SSF51316">
    <property type="entry name" value="Mss4-like"/>
    <property type="match status" value="2"/>
</dbReference>
<protein>
    <submittedName>
        <fullName evidence="6">GFA family protein</fullName>
    </submittedName>
</protein>
<keyword evidence="7" id="KW-1185">Reference proteome</keyword>
<evidence type="ECO:0000313" key="6">
    <source>
        <dbReference type="EMBL" id="MFC4307497.1"/>
    </source>
</evidence>
<evidence type="ECO:0000256" key="2">
    <source>
        <dbReference type="ARBA" id="ARBA00022723"/>
    </source>
</evidence>
<proteinExistence type="inferred from homology"/>
<dbReference type="Pfam" id="PF04828">
    <property type="entry name" value="GFA"/>
    <property type="match status" value="2"/>
</dbReference>
<evidence type="ECO:0000256" key="1">
    <source>
        <dbReference type="ARBA" id="ARBA00005495"/>
    </source>
</evidence>
<dbReference type="PROSITE" id="PS51891">
    <property type="entry name" value="CENP_V_GFA"/>
    <property type="match status" value="2"/>
</dbReference>
<dbReference type="InterPro" id="IPR006913">
    <property type="entry name" value="CENP-V/GFA"/>
</dbReference>
<dbReference type="PANTHER" id="PTHR33337:SF40">
    <property type="entry name" value="CENP-V_GFA DOMAIN-CONTAINING PROTEIN-RELATED"/>
    <property type="match status" value="1"/>
</dbReference>
<reference evidence="7" key="1">
    <citation type="journal article" date="2019" name="Int. J. Syst. Evol. Microbiol.">
        <title>The Global Catalogue of Microorganisms (GCM) 10K type strain sequencing project: providing services to taxonomists for standard genome sequencing and annotation.</title>
        <authorList>
            <consortium name="The Broad Institute Genomics Platform"/>
            <consortium name="The Broad Institute Genome Sequencing Center for Infectious Disease"/>
            <person name="Wu L."/>
            <person name="Ma J."/>
        </authorList>
    </citation>
    <scope>NUCLEOTIDE SEQUENCE [LARGE SCALE GENOMIC DNA]</scope>
    <source>
        <strain evidence="7">CGMCC 1.10759</strain>
    </source>
</reference>
<accession>A0ABV8SKS5</accession>
<organism evidence="6 7">
    <name type="scientific">Steroidobacter flavus</name>
    <dbReference type="NCBI Taxonomy" id="1842136"/>
    <lineage>
        <taxon>Bacteria</taxon>
        <taxon>Pseudomonadati</taxon>
        <taxon>Pseudomonadota</taxon>
        <taxon>Gammaproteobacteria</taxon>
        <taxon>Steroidobacterales</taxon>
        <taxon>Steroidobacteraceae</taxon>
        <taxon>Steroidobacter</taxon>
    </lineage>
</organism>
<evidence type="ECO:0000256" key="4">
    <source>
        <dbReference type="ARBA" id="ARBA00023239"/>
    </source>
</evidence>
<sequence>MSMSPSLSAPQLHGSCLCGAVTYQVAGPFNMMVHCHCSMCRKHHGAAFATFVGAPLMGFKWLSGEDQIVSYVSSEKGRRDHCRHCGSVTPTLLKEMDLALVPAGNLEGDPGIRPQGHVFVGSKASWYAITDDLPQHEEFPPEFGVGGVERPVVEPREGVVLGSCLCNSITYEITGKPLRSANCHCSRCRRARSAAHASNLFYKLEDFRFTRQDAAIGDYRVPGAKYFGVSWCTKCGAAVPRVSKERNAVVVPAGALDTDPGLQPAMHIHVGNKACWFEITDTIPQFETAPPV</sequence>